<organism evidence="1 2">
    <name type="scientific">Rhizobium leguminosarum bv. viciae</name>
    <dbReference type="NCBI Taxonomy" id="387"/>
    <lineage>
        <taxon>Bacteria</taxon>
        <taxon>Pseudomonadati</taxon>
        <taxon>Pseudomonadota</taxon>
        <taxon>Alphaproteobacteria</taxon>
        <taxon>Hyphomicrobiales</taxon>
        <taxon>Rhizobiaceae</taxon>
        <taxon>Rhizobium/Agrobacterium group</taxon>
        <taxon>Rhizobium</taxon>
    </lineage>
</organism>
<name>A0A2L1CSQ9_RHILV</name>
<geneLocation type="plasmid" evidence="1 2">
    <name>p_2</name>
</geneLocation>
<evidence type="ECO:0000313" key="2">
    <source>
        <dbReference type="Proteomes" id="UP000515518"/>
    </source>
</evidence>
<accession>A0A2L1CSQ9</accession>
<dbReference type="RefSeq" id="WP_018246599.1">
    <property type="nucleotide sequence ID" value="NZ_CP022667.1"/>
</dbReference>
<sequence length="53" mass="6095">MGLIAMSERDLQRIEVLSKVIDGRKPGRRTDFMNDPKVLARREKALMRQPAAE</sequence>
<keyword evidence="1" id="KW-0614">Plasmid</keyword>
<dbReference type="GeneID" id="61429177"/>
<gene>
    <name evidence="1" type="ORF">HB770_25510</name>
</gene>
<reference evidence="2" key="1">
    <citation type="journal article" date="2020" name="Mol. Plant Microbe">
        <title>Rhizobial microsymbionts of the narrowly endemic Oxytropis species growing in Kamchatka are characterized by significant genetic diversity and possess a set of genes that are associated with T3SS and T6SS secretion systems and can affect the development of symbiosis.</title>
        <authorList>
            <person name="Safronova V."/>
            <person name="Guro P."/>
            <person name="Sazanova A."/>
            <person name="Kuznetsova I."/>
            <person name="Belimov A."/>
            <person name="Yakubov V."/>
            <person name="Chirak E."/>
            <person name="Afonin A."/>
            <person name="Gogolev Y."/>
            <person name="Andronov E."/>
            <person name="Tikhonovich I."/>
        </authorList>
    </citation>
    <scope>NUCLEOTIDE SEQUENCE [LARGE SCALE GENOMIC DNA]</scope>
    <source>
        <strain evidence="2">RCAM0610</strain>
        <plasmid evidence="2">p_2</plasmid>
    </source>
</reference>
<dbReference type="EMBL" id="CP050550">
    <property type="protein sequence ID" value="QND43385.1"/>
    <property type="molecule type" value="Genomic_DNA"/>
</dbReference>
<evidence type="ECO:0000313" key="1">
    <source>
        <dbReference type="EMBL" id="QND43385.1"/>
    </source>
</evidence>
<protein>
    <submittedName>
        <fullName evidence="1">Uncharacterized protein</fullName>
    </submittedName>
</protein>
<dbReference type="Proteomes" id="UP000515518">
    <property type="component" value="Plasmid p_2"/>
</dbReference>
<dbReference type="AlphaFoldDB" id="A0A2L1CSQ9"/>
<proteinExistence type="predicted"/>